<name>A0A1G9QXX5_9FLAO</name>
<dbReference type="InterPro" id="IPR013249">
    <property type="entry name" value="RNA_pol_sigma70_r4_t2"/>
</dbReference>
<dbReference type="GO" id="GO:0006352">
    <property type="term" value="P:DNA-templated transcription initiation"/>
    <property type="evidence" value="ECO:0007669"/>
    <property type="project" value="InterPro"/>
</dbReference>
<evidence type="ECO:0000259" key="7">
    <source>
        <dbReference type="Pfam" id="PF08281"/>
    </source>
</evidence>
<dbReference type="SUPFAM" id="SSF88659">
    <property type="entry name" value="Sigma3 and sigma4 domains of RNA polymerase sigma factors"/>
    <property type="match status" value="1"/>
</dbReference>
<evidence type="ECO:0000256" key="2">
    <source>
        <dbReference type="ARBA" id="ARBA00023015"/>
    </source>
</evidence>
<keyword evidence="3" id="KW-0731">Sigma factor</keyword>
<dbReference type="Pfam" id="PF04542">
    <property type="entry name" value="Sigma70_r2"/>
    <property type="match status" value="1"/>
</dbReference>
<dbReference type="GO" id="GO:0016987">
    <property type="term" value="F:sigma factor activity"/>
    <property type="evidence" value="ECO:0007669"/>
    <property type="project" value="UniProtKB-KW"/>
</dbReference>
<evidence type="ECO:0000256" key="4">
    <source>
        <dbReference type="ARBA" id="ARBA00023125"/>
    </source>
</evidence>
<dbReference type="RefSeq" id="WP_089889652.1">
    <property type="nucleotide sequence ID" value="NZ_FNGV01000005.1"/>
</dbReference>
<keyword evidence="2" id="KW-0805">Transcription regulation</keyword>
<dbReference type="Gene3D" id="1.10.1740.10">
    <property type="match status" value="1"/>
</dbReference>
<keyword evidence="4" id="KW-0238">DNA-binding</keyword>
<dbReference type="STRING" id="192904.SAMN04488514_105258"/>
<keyword evidence="5" id="KW-0804">Transcription</keyword>
<proteinExistence type="inferred from homology"/>
<dbReference type="SUPFAM" id="SSF88946">
    <property type="entry name" value="Sigma2 domain of RNA polymerase sigma factors"/>
    <property type="match status" value="1"/>
</dbReference>
<dbReference type="PANTHER" id="PTHR43133">
    <property type="entry name" value="RNA POLYMERASE ECF-TYPE SIGMA FACTO"/>
    <property type="match status" value="1"/>
</dbReference>
<evidence type="ECO:0000313" key="9">
    <source>
        <dbReference type="Proteomes" id="UP000199440"/>
    </source>
</evidence>
<keyword evidence="9" id="KW-1185">Reference proteome</keyword>
<evidence type="ECO:0000256" key="1">
    <source>
        <dbReference type="ARBA" id="ARBA00010641"/>
    </source>
</evidence>
<protein>
    <submittedName>
        <fullName evidence="8">RNA polymerase sigma-70 factor, ECF subfamily</fullName>
    </submittedName>
</protein>
<dbReference type="Proteomes" id="UP000199440">
    <property type="component" value="Unassembled WGS sequence"/>
</dbReference>
<dbReference type="InterPro" id="IPR039425">
    <property type="entry name" value="RNA_pol_sigma-70-like"/>
</dbReference>
<dbReference type="Pfam" id="PF08281">
    <property type="entry name" value="Sigma70_r4_2"/>
    <property type="match status" value="1"/>
</dbReference>
<dbReference type="OrthoDB" id="9803470at2"/>
<dbReference type="InterPro" id="IPR014284">
    <property type="entry name" value="RNA_pol_sigma-70_dom"/>
</dbReference>
<sequence length="180" mass="20859">MTSDTENYKNLKTFFNEEYNSLRAYAQSRINDTADRDAEDIVQEVALKLFSRADDVSPINNIAGFVYNAVKNKIIDLMRTNKRQVRVDQEMENRLAVFSELFYDSPEDSYSEAMKDELKKAIGNLKPHYREIILAIDFEGYTYNQVSLETGIPKGTLMSRRHRAISILLSMLEKKKEVIN</sequence>
<feature type="domain" description="RNA polymerase sigma factor 70 region 4 type 2" evidence="7">
    <location>
        <begin position="116"/>
        <end position="165"/>
    </location>
</feature>
<dbReference type="PANTHER" id="PTHR43133:SF8">
    <property type="entry name" value="RNA POLYMERASE SIGMA FACTOR HI_1459-RELATED"/>
    <property type="match status" value="1"/>
</dbReference>
<dbReference type="InterPro" id="IPR013325">
    <property type="entry name" value="RNA_pol_sigma_r2"/>
</dbReference>
<comment type="similarity">
    <text evidence="1">Belongs to the sigma-70 factor family. ECF subfamily.</text>
</comment>
<dbReference type="InterPro" id="IPR013324">
    <property type="entry name" value="RNA_pol_sigma_r3/r4-like"/>
</dbReference>
<dbReference type="GO" id="GO:0003677">
    <property type="term" value="F:DNA binding"/>
    <property type="evidence" value="ECO:0007669"/>
    <property type="project" value="UniProtKB-KW"/>
</dbReference>
<evidence type="ECO:0000313" key="8">
    <source>
        <dbReference type="EMBL" id="SDM15721.1"/>
    </source>
</evidence>
<gene>
    <name evidence="8" type="ORF">SAMN04488514_105258</name>
</gene>
<reference evidence="8 9" key="1">
    <citation type="submission" date="2016-10" db="EMBL/GenBank/DDBJ databases">
        <authorList>
            <person name="de Groot N.N."/>
        </authorList>
    </citation>
    <scope>NUCLEOTIDE SEQUENCE [LARGE SCALE GENOMIC DNA]</scope>
    <source>
        <strain evidence="8 9">DSM 19886</strain>
    </source>
</reference>
<dbReference type="InterPro" id="IPR036388">
    <property type="entry name" value="WH-like_DNA-bd_sf"/>
</dbReference>
<dbReference type="NCBIfam" id="TIGR02937">
    <property type="entry name" value="sigma70-ECF"/>
    <property type="match status" value="1"/>
</dbReference>
<evidence type="ECO:0000259" key="6">
    <source>
        <dbReference type="Pfam" id="PF04542"/>
    </source>
</evidence>
<organism evidence="8 9">
    <name type="scientific">Kriegella aquimaris</name>
    <dbReference type="NCBI Taxonomy" id="192904"/>
    <lineage>
        <taxon>Bacteria</taxon>
        <taxon>Pseudomonadati</taxon>
        <taxon>Bacteroidota</taxon>
        <taxon>Flavobacteriia</taxon>
        <taxon>Flavobacteriales</taxon>
        <taxon>Flavobacteriaceae</taxon>
        <taxon>Kriegella</taxon>
    </lineage>
</organism>
<feature type="domain" description="RNA polymerase sigma-70 region 2" evidence="6">
    <location>
        <begin position="15"/>
        <end position="83"/>
    </location>
</feature>
<dbReference type="Gene3D" id="1.10.10.10">
    <property type="entry name" value="Winged helix-like DNA-binding domain superfamily/Winged helix DNA-binding domain"/>
    <property type="match status" value="1"/>
</dbReference>
<evidence type="ECO:0000256" key="5">
    <source>
        <dbReference type="ARBA" id="ARBA00023163"/>
    </source>
</evidence>
<dbReference type="AlphaFoldDB" id="A0A1G9QXX5"/>
<dbReference type="InterPro" id="IPR007627">
    <property type="entry name" value="RNA_pol_sigma70_r2"/>
</dbReference>
<evidence type="ECO:0000256" key="3">
    <source>
        <dbReference type="ARBA" id="ARBA00023082"/>
    </source>
</evidence>
<accession>A0A1G9QXX5</accession>
<dbReference type="CDD" id="cd06171">
    <property type="entry name" value="Sigma70_r4"/>
    <property type="match status" value="1"/>
</dbReference>
<dbReference type="EMBL" id="FNGV01000005">
    <property type="protein sequence ID" value="SDM15721.1"/>
    <property type="molecule type" value="Genomic_DNA"/>
</dbReference>